<reference evidence="9 10" key="1">
    <citation type="journal article" date="2011" name="Proc. Natl. Acad. Sci. U.S.A.">
        <title>Evolutionary erosion of yeast sex chromosomes by mating-type switching accidents.</title>
        <authorList>
            <person name="Gordon J.L."/>
            <person name="Armisen D."/>
            <person name="Proux-Wera E."/>
            <person name="Oheigeartaigh S.S."/>
            <person name="Byrne K.P."/>
            <person name="Wolfe K.H."/>
        </authorList>
    </citation>
    <scope>NUCLEOTIDE SEQUENCE [LARGE SCALE GENOMIC DNA]</scope>
    <source>
        <strain evidence="10">ATCC 10597 / BCRC 20456 / CBS 421 / NBRC 0211 / NRRL Y-12639</strain>
    </source>
</reference>
<feature type="transmembrane region" description="Helical" evidence="7">
    <location>
        <begin position="508"/>
        <end position="525"/>
    </location>
</feature>
<evidence type="ECO:0000256" key="4">
    <source>
        <dbReference type="ARBA" id="ARBA00022989"/>
    </source>
</evidence>
<feature type="transmembrane region" description="Helical" evidence="7">
    <location>
        <begin position="232"/>
        <end position="255"/>
    </location>
</feature>
<evidence type="ECO:0000256" key="1">
    <source>
        <dbReference type="ARBA" id="ARBA00004141"/>
    </source>
</evidence>
<dbReference type="Gene3D" id="1.20.1250.20">
    <property type="entry name" value="MFS general substrate transporter like domains"/>
    <property type="match status" value="1"/>
</dbReference>
<gene>
    <name evidence="9" type="primary">NDAI0D04840</name>
    <name evidence="9" type="ordered locus">NDAI_0D04840</name>
</gene>
<proteinExistence type="predicted"/>
<dbReference type="GO" id="GO:0033101">
    <property type="term" value="C:cellular bud membrane"/>
    <property type="evidence" value="ECO:0007669"/>
    <property type="project" value="EnsemblFungi"/>
</dbReference>
<feature type="transmembrane region" description="Helical" evidence="7">
    <location>
        <begin position="537"/>
        <end position="559"/>
    </location>
</feature>
<dbReference type="SUPFAM" id="SSF103473">
    <property type="entry name" value="MFS general substrate transporter"/>
    <property type="match status" value="1"/>
</dbReference>
<accession>G0WAI6</accession>
<keyword evidence="2" id="KW-0813">Transport</keyword>
<dbReference type="RefSeq" id="XP_003670040.1">
    <property type="nucleotide sequence ID" value="XM_003669992.1"/>
</dbReference>
<evidence type="ECO:0000259" key="8">
    <source>
        <dbReference type="PROSITE" id="PS50850"/>
    </source>
</evidence>
<dbReference type="InterPro" id="IPR011701">
    <property type="entry name" value="MFS"/>
</dbReference>
<dbReference type="GO" id="GO:0000297">
    <property type="term" value="F:spermine transmembrane transporter activity"/>
    <property type="evidence" value="ECO:0007669"/>
    <property type="project" value="EnsemblFungi"/>
</dbReference>
<dbReference type="PANTHER" id="PTHR23502:SF31">
    <property type="entry name" value="POLYAMINE TRANSPORTER 1"/>
    <property type="match status" value="1"/>
</dbReference>
<comment type="subcellular location">
    <subcellularLocation>
        <location evidence="1">Membrane</location>
        <topology evidence="1">Multi-pass membrane protein</topology>
    </subcellularLocation>
</comment>
<keyword evidence="4 7" id="KW-1133">Transmembrane helix</keyword>
<dbReference type="OrthoDB" id="9986881at2759"/>
<dbReference type="GO" id="GO:0015847">
    <property type="term" value="P:putrescine transport"/>
    <property type="evidence" value="ECO:0007669"/>
    <property type="project" value="EnsemblFungi"/>
</dbReference>
<dbReference type="InterPro" id="IPR036259">
    <property type="entry name" value="MFS_trans_sf"/>
</dbReference>
<feature type="transmembrane region" description="Helical" evidence="7">
    <location>
        <begin position="355"/>
        <end position="375"/>
    </location>
</feature>
<dbReference type="KEGG" id="ndi:NDAI_0D04840"/>
<sequence length="639" mass="70267">MSDTTAINNSNKNRSSTDIGAQPKSFLTTRDEQEEEQILQFNANEEPAPKMQGETNENNNNNGAQDTTSSGNIHLGSSGSCTSSSAIDEPLEYGGGLSQKETASSTGLNPEEELSIHRTATITSAAETQIAINRKLSHVLTGGNVDDEERIGVDYSGCLPMGGNRDYPPELPDRDQFEVTFDGPNDPLHPFNWPMKKKVILCVVLCLDCIGISMGSSIFGSAVLQICEIYDVIQVVAILGITLYVLGFAVSPVIYAPLSEIYGRRGVLVISAFAFCIFQFAVATAENLQTIMICRFFSGVIGSAPMAVVPAAFADMFDTNLRGKAICLFSLFVFVGPILSPVFGSYMAQRTTWRWLEYVVGIFAGVVFVLIVLFYEETHHPSILVNKAKQMRKQSNNWGIHAAHENVELSIKDIIQKTVTRPIFMLFTEPMLLIITIYNSFVYGILYLLLEAYPIVFVEGYGFIENGELPYIALIVGMLVCSFFIWYMDTDYLKRCAKKGGLVPEARLLLMILPSIFFPIGILWFCWTGNYPEKIHFMVPTVAGGFIGFGLIGIFLPCLNYIIESYLLLAASAVAANTFLRSGFGAVFPLFAGYMFHNLGIGWSGLVLGLFAAAMIPVPLLLYKYGAGIRRKSKLAYNG</sequence>
<feature type="compositionally biased region" description="Polar residues" evidence="6">
    <location>
        <begin position="1"/>
        <end position="19"/>
    </location>
</feature>
<dbReference type="Pfam" id="PF07690">
    <property type="entry name" value="MFS_1"/>
    <property type="match status" value="1"/>
</dbReference>
<feature type="transmembrane region" description="Helical" evidence="7">
    <location>
        <begin position="601"/>
        <end position="623"/>
    </location>
</feature>
<evidence type="ECO:0000256" key="5">
    <source>
        <dbReference type="ARBA" id="ARBA00023136"/>
    </source>
</evidence>
<evidence type="ECO:0000313" key="9">
    <source>
        <dbReference type="EMBL" id="CCD24797.1"/>
    </source>
</evidence>
<feature type="transmembrane region" description="Helical" evidence="7">
    <location>
        <begin position="199"/>
        <end position="226"/>
    </location>
</feature>
<evidence type="ECO:0000256" key="7">
    <source>
        <dbReference type="SAM" id="Phobius"/>
    </source>
</evidence>
<dbReference type="STRING" id="1071378.G0WAI6"/>
<feature type="compositionally biased region" description="Polar residues" evidence="6">
    <location>
        <begin position="99"/>
        <end position="108"/>
    </location>
</feature>
<evidence type="ECO:0000256" key="6">
    <source>
        <dbReference type="SAM" id="MobiDB-lite"/>
    </source>
</evidence>
<dbReference type="AlphaFoldDB" id="G0WAI6"/>
<feature type="transmembrane region" description="Helical" evidence="7">
    <location>
        <begin position="469"/>
        <end position="487"/>
    </location>
</feature>
<evidence type="ECO:0000256" key="3">
    <source>
        <dbReference type="ARBA" id="ARBA00022692"/>
    </source>
</evidence>
<feature type="domain" description="Major facilitator superfamily (MFS) profile" evidence="8">
    <location>
        <begin position="201"/>
        <end position="627"/>
    </location>
</feature>
<dbReference type="GO" id="GO:0034599">
    <property type="term" value="P:cellular response to oxidative stress"/>
    <property type="evidence" value="ECO:0007669"/>
    <property type="project" value="EnsemblFungi"/>
</dbReference>
<evidence type="ECO:0000313" key="10">
    <source>
        <dbReference type="Proteomes" id="UP000000689"/>
    </source>
</evidence>
<protein>
    <recommendedName>
        <fullName evidence="8">Major facilitator superfamily (MFS) profile domain-containing protein</fullName>
    </recommendedName>
</protein>
<dbReference type="FunFam" id="1.20.1250.20:FF:000011">
    <property type="entry name" value="MFS multidrug transporter, putative"/>
    <property type="match status" value="1"/>
</dbReference>
<dbReference type="EMBL" id="HE580270">
    <property type="protein sequence ID" value="CCD24797.1"/>
    <property type="molecule type" value="Genomic_DNA"/>
</dbReference>
<keyword evidence="3 7" id="KW-0812">Transmembrane</keyword>
<dbReference type="GO" id="GO:0000329">
    <property type="term" value="C:fungal-type vacuole membrane"/>
    <property type="evidence" value="ECO:0007669"/>
    <property type="project" value="EnsemblFungi"/>
</dbReference>
<dbReference type="GO" id="GO:0015606">
    <property type="term" value="F:spermidine transmembrane transporter activity"/>
    <property type="evidence" value="ECO:0007669"/>
    <property type="project" value="EnsemblFungi"/>
</dbReference>
<feature type="region of interest" description="Disordered" evidence="6">
    <location>
        <begin position="1"/>
        <end position="112"/>
    </location>
</feature>
<dbReference type="PANTHER" id="PTHR23502">
    <property type="entry name" value="MAJOR FACILITATOR SUPERFAMILY"/>
    <property type="match status" value="1"/>
</dbReference>
<dbReference type="OMA" id="AQNWPLR"/>
<dbReference type="GeneID" id="11495199"/>
<dbReference type="eggNOG" id="KOG0255">
    <property type="taxonomic scope" value="Eukaryota"/>
</dbReference>
<dbReference type="PROSITE" id="PS50850">
    <property type="entry name" value="MFS"/>
    <property type="match status" value="1"/>
</dbReference>
<organism evidence="9 10">
    <name type="scientific">Naumovozyma dairenensis (strain ATCC 10597 / BCRC 20456 / CBS 421 / NBRC 0211 / NRRL Y-12639)</name>
    <name type="common">Saccharomyces dairenensis</name>
    <dbReference type="NCBI Taxonomy" id="1071378"/>
    <lineage>
        <taxon>Eukaryota</taxon>
        <taxon>Fungi</taxon>
        <taxon>Dikarya</taxon>
        <taxon>Ascomycota</taxon>
        <taxon>Saccharomycotina</taxon>
        <taxon>Saccharomycetes</taxon>
        <taxon>Saccharomycetales</taxon>
        <taxon>Saccharomycetaceae</taxon>
        <taxon>Naumovozyma</taxon>
    </lineage>
</organism>
<dbReference type="CDD" id="cd17323">
    <property type="entry name" value="MFS_Tpo1_MDR_like"/>
    <property type="match status" value="1"/>
</dbReference>
<keyword evidence="10" id="KW-1185">Reference proteome</keyword>
<name>G0WAI6_NAUDC</name>
<dbReference type="HOGENOM" id="CLU_008455_11_4_1"/>
<dbReference type="InterPro" id="IPR020846">
    <property type="entry name" value="MFS_dom"/>
</dbReference>
<feature type="transmembrane region" description="Helical" evidence="7">
    <location>
        <begin position="325"/>
        <end position="343"/>
    </location>
</feature>
<feature type="compositionally biased region" description="Low complexity" evidence="6">
    <location>
        <begin position="76"/>
        <end position="85"/>
    </location>
</feature>
<feature type="transmembrane region" description="Helical" evidence="7">
    <location>
        <begin position="566"/>
        <end position="595"/>
    </location>
</feature>
<feature type="compositionally biased region" description="Polar residues" evidence="6">
    <location>
        <begin position="63"/>
        <end position="72"/>
    </location>
</feature>
<feature type="transmembrane region" description="Helical" evidence="7">
    <location>
        <begin position="267"/>
        <end position="284"/>
    </location>
</feature>
<dbReference type="Proteomes" id="UP000000689">
    <property type="component" value="Chromosome 4"/>
</dbReference>
<evidence type="ECO:0000256" key="2">
    <source>
        <dbReference type="ARBA" id="ARBA00022448"/>
    </source>
</evidence>
<keyword evidence="5 7" id="KW-0472">Membrane</keyword>
<feature type="transmembrane region" description="Helical" evidence="7">
    <location>
        <begin position="431"/>
        <end position="449"/>
    </location>
</feature>
<feature type="transmembrane region" description="Helical" evidence="7">
    <location>
        <begin position="290"/>
        <end position="313"/>
    </location>
</feature>